<sequence>MAAMVAAFKGPRRKLIHWVTATVCLPASRTLAVLWKRGCSQHKHEDLPIPMENSYKEPLKKCILCGKRVDYKNVQVFVGRNRKK</sequence>
<dbReference type="OrthoDB" id="10066799at2759"/>
<evidence type="ECO:0000313" key="1">
    <source>
        <dbReference type="Proteomes" id="UP001732720"/>
    </source>
</evidence>
<organism evidence="2">
    <name type="scientific">Castor canadensis</name>
    <name type="common">American beaver</name>
    <dbReference type="NCBI Taxonomy" id="51338"/>
    <lineage>
        <taxon>Eukaryota</taxon>
        <taxon>Metazoa</taxon>
        <taxon>Chordata</taxon>
        <taxon>Craniata</taxon>
        <taxon>Vertebrata</taxon>
        <taxon>Euteleostomi</taxon>
        <taxon>Mammalia</taxon>
        <taxon>Eutheria</taxon>
        <taxon>Euarchontoglires</taxon>
        <taxon>Glires</taxon>
        <taxon>Rodentia</taxon>
        <taxon>Castorimorpha</taxon>
        <taxon>Castoridae</taxon>
        <taxon>Castor</taxon>
    </lineage>
</organism>
<dbReference type="AlphaFoldDB" id="A0A8B7TQ26"/>
<accession>A0A8B7TQ26</accession>
<dbReference type="RefSeq" id="XP_020009076.1">
    <property type="nucleotide sequence ID" value="XM_020153487.1"/>
</dbReference>
<dbReference type="GeneID" id="109677587"/>
<dbReference type="KEGG" id="ccan:109677587"/>
<keyword evidence="1" id="KW-1185">Reference proteome</keyword>
<dbReference type="Proteomes" id="UP001732720">
    <property type="component" value="Chromosome 11"/>
</dbReference>
<reference evidence="2" key="1">
    <citation type="submission" date="2025-08" db="UniProtKB">
        <authorList>
            <consortium name="RefSeq"/>
        </authorList>
    </citation>
    <scope>IDENTIFICATION</scope>
    <source>
        <tissue evidence="2">Leukocyte</tissue>
    </source>
</reference>
<name>A0A8B7TQ26_CASCN</name>
<gene>
    <name evidence="2" type="primary">LOC109677587</name>
</gene>
<evidence type="ECO:0000313" key="2">
    <source>
        <dbReference type="RefSeq" id="XP_020009076.1"/>
    </source>
</evidence>
<proteinExistence type="predicted"/>
<protein>
    <submittedName>
        <fullName evidence="2">28S ribosomal protein S18c, mitochondrial-like</fullName>
    </submittedName>
    <submittedName>
        <fullName evidence="2">Small ribosomal subunit protein bS18m-like</fullName>
    </submittedName>
</protein>